<keyword evidence="2" id="KW-1185">Reference proteome</keyword>
<accession>A0ACA9MDZ5</accession>
<evidence type="ECO:0000313" key="1">
    <source>
        <dbReference type="EMBL" id="CAG8581176.1"/>
    </source>
</evidence>
<reference evidence="1" key="1">
    <citation type="submission" date="2021-06" db="EMBL/GenBank/DDBJ databases">
        <authorList>
            <person name="Kallberg Y."/>
            <person name="Tangrot J."/>
            <person name="Rosling A."/>
        </authorList>
    </citation>
    <scope>NUCLEOTIDE SEQUENCE</scope>
    <source>
        <strain evidence="1">AU212A</strain>
    </source>
</reference>
<comment type="caution">
    <text evidence="1">The sequence shown here is derived from an EMBL/GenBank/DDBJ whole genome shotgun (WGS) entry which is preliminary data.</text>
</comment>
<dbReference type="EMBL" id="CAJVPM010011440">
    <property type="protein sequence ID" value="CAG8581176.1"/>
    <property type="molecule type" value="Genomic_DNA"/>
</dbReference>
<protein>
    <submittedName>
        <fullName evidence="1">2491_t:CDS:1</fullName>
    </submittedName>
</protein>
<dbReference type="Proteomes" id="UP000789860">
    <property type="component" value="Unassembled WGS sequence"/>
</dbReference>
<organism evidence="1 2">
    <name type="scientific">Scutellospora calospora</name>
    <dbReference type="NCBI Taxonomy" id="85575"/>
    <lineage>
        <taxon>Eukaryota</taxon>
        <taxon>Fungi</taxon>
        <taxon>Fungi incertae sedis</taxon>
        <taxon>Mucoromycota</taxon>
        <taxon>Glomeromycotina</taxon>
        <taxon>Glomeromycetes</taxon>
        <taxon>Diversisporales</taxon>
        <taxon>Gigasporaceae</taxon>
        <taxon>Scutellospora</taxon>
    </lineage>
</organism>
<gene>
    <name evidence="1" type="ORF">SCALOS_LOCUS6213</name>
</gene>
<evidence type="ECO:0000313" key="2">
    <source>
        <dbReference type="Proteomes" id="UP000789860"/>
    </source>
</evidence>
<sequence length="40" mass="4520">MPRNIQLTDFEKGQIIGIEYESSKTVSHSGRLSIITPEDE</sequence>
<name>A0ACA9MDZ5_9GLOM</name>
<proteinExistence type="predicted"/>